<dbReference type="Gene3D" id="3.40.50.720">
    <property type="entry name" value="NAD(P)-binding Rossmann-like Domain"/>
    <property type="match status" value="1"/>
</dbReference>
<dbReference type="Pfam" id="PF01370">
    <property type="entry name" value="Epimerase"/>
    <property type="match status" value="1"/>
</dbReference>
<reference evidence="3" key="1">
    <citation type="submission" date="2022-11" db="EMBL/GenBank/DDBJ databases">
        <title>Dyadobacter pollutisoli sp. nov., isolated from plastic dumped soil.</title>
        <authorList>
            <person name="Kim J.M."/>
            <person name="Kim K.R."/>
            <person name="Lee J.K."/>
            <person name="Hao L."/>
            <person name="Jeon C.O."/>
        </authorList>
    </citation>
    <scope>NUCLEOTIDE SEQUENCE</scope>
    <source>
        <strain evidence="3">U1</strain>
    </source>
</reference>
<evidence type="ECO:0000313" key="4">
    <source>
        <dbReference type="Proteomes" id="UP001164653"/>
    </source>
</evidence>
<dbReference type="KEGG" id="dpf:ON006_04540"/>
<sequence length="341" mass="38658">MKVLVTGSAGFIGFHTVNQLLKDGFEVVGLDNINDYYSPQLKYARLKQAGIDQDEIKWYQPIRSKLNPSYSFVRMNLEDKQQLFSLFQAQNFDYVINLAAQAGVRYSIENPDVYIQSNILGFHYILEACRYFPPRHLVHASSSSVYGANAKIPFSEEDKVDTPVSLYAATKKSNELMAHSYSDLYKLSITCLRFFTVYGPWGRPDMAPMLFAKAITEGKPIKVFNNGEMERDFTYVGDIVTGVVRTTTTEFTGNSKYRVLNIGNGSPVNLMAFIDELERGLERVAVKNYLPMQAGDVPRTWASQEKLREITNYTPKVGLREGIAEFAAWFQTFYEPKILAG</sequence>
<dbReference type="RefSeq" id="WP_244825017.1">
    <property type="nucleotide sequence ID" value="NZ_CP112998.1"/>
</dbReference>
<proteinExistence type="predicted"/>
<keyword evidence="4" id="KW-1185">Reference proteome</keyword>
<dbReference type="EMBL" id="CP112998">
    <property type="protein sequence ID" value="WAC13229.1"/>
    <property type="molecule type" value="Genomic_DNA"/>
</dbReference>
<name>A0A9E8SME2_9BACT</name>
<dbReference type="Proteomes" id="UP001164653">
    <property type="component" value="Chromosome"/>
</dbReference>
<evidence type="ECO:0000259" key="2">
    <source>
        <dbReference type="Pfam" id="PF01370"/>
    </source>
</evidence>
<gene>
    <name evidence="3" type="ORF">ON006_04540</name>
</gene>
<evidence type="ECO:0000256" key="1">
    <source>
        <dbReference type="ARBA" id="ARBA00023027"/>
    </source>
</evidence>
<dbReference type="PRINTS" id="PR01713">
    <property type="entry name" value="NUCEPIMERASE"/>
</dbReference>
<protein>
    <submittedName>
        <fullName evidence="3">NAD-dependent epimerase/dehydratase family protein</fullName>
    </submittedName>
</protein>
<evidence type="ECO:0000313" key="3">
    <source>
        <dbReference type="EMBL" id="WAC13229.1"/>
    </source>
</evidence>
<feature type="domain" description="NAD-dependent epimerase/dehydratase" evidence="2">
    <location>
        <begin position="3"/>
        <end position="263"/>
    </location>
</feature>
<dbReference type="AlphaFoldDB" id="A0A9E8SME2"/>
<accession>A0A9E8SME2</accession>
<dbReference type="InterPro" id="IPR036291">
    <property type="entry name" value="NAD(P)-bd_dom_sf"/>
</dbReference>
<dbReference type="PANTHER" id="PTHR43574">
    <property type="entry name" value="EPIMERASE-RELATED"/>
    <property type="match status" value="1"/>
</dbReference>
<dbReference type="InterPro" id="IPR001509">
    <property type="entry name" value="Epimerase_deHydtase"/>
</dbReference>
<dbReference type="SUPFAM" id="SSF51735">
    <property type="entry name" value="NAD(P)-binding Rossmann-fold domains"/>
    <property type="match status" value="1"/>
</dbReference>
<organism evidence="3 4">
    <name type="scientific">Dyadobacter pollutisoli</name>
    <dbReference type="NCBI Taxonomy" id="2910158"/>
    <lineage>
        <taxon>Bacteria</taxon>
        <taxon>Pseudomonadati</taxon>
        <taxon>Bacteroidota</taxon>
        <taxon>Cytophagia</taxon>
        <taxon>Cytophagales</taxon>
        <taxon>Spirosomataceae</taxon>
        <taxon>Dyadobacter</taxon>
    </lineage>
</organism>
<keyword evidence="1" id="KW-0520">NAD</keyword>